<sequence>MSSPKVIVFGPTGGVGLPTAITAAENDAKVYLAMRDPSKPLVHSGTTTTLTESQETSLGFERVKADFSDPSSVESAVRTTGAKRAFIYLLQPTPQANAYTKESIKALKSAGVEFVVFLSSASIAVEDLNSIKPSDVIEYAHAQVELNLEEVFGAGAYAAVRPAYFASNIFWWVNMVKQGEVTTVGPEVRFDWIVSEDIGRVSGKILAQGPSIFDEKTKKSPIYLHGPKIVSFNDAMKILGKVLGKEIKVTSVDLEEAVKAMVEVNGMPEFLARAVLGMVDELAKSGNLEAAGLYTGRYHEEGMKNHELYMGKKSTELEEYLEKIKGTFA</sequence>
<evidence type="ECO:0000313" key="5">
    <source>
        <dbReference type="Proteomes" id="UP001301769"/>
    </source>
</evidence>
<accession>A0AAN6XXK1</accession>
<reference evidence="4" key="1">
    <citation type="journal article" date="2023" name="Mol. Phylogenet. Evol.">
        <title>Genome-scale phylogeny and comparative genomics of the fungal order Sordariales.</title>
        <authorList>
            <person name="Hensen N."/>
            <person name="Bonometti L."/>
            <person name="Westerberg I."/>
            <person name="Brannstrom I.O."/>
            <person name="Guillou S."/>
            <person name="Cros-Aarteil S."/>
            <person name="Calhoun S."/>
            <person name="Haridas S."/>
            <person name="Kuo A."/>
            <person name="Mondo S."/>
            <person name="Pangilinan J."/>
            <person name="Riley R."/>
            <person name="LaButti K."/>
            <person name="Andreopoulos B."/>
            <person name="Lipzen A."/>
            <person name="Chen C."/>
            <person name="Yan M."/>
            <person name="Daum C."/>
            <person name="Ng V."/>
            <person name="Clum A."/>
            <person name="Steindorff A."/>
            <person name="Ohm R.A."/>
            <person name="Martin F."/>
            <person name="Silar P."/>
            <person name="Natvig D.O."/>
            <person name="Lalanne C."/>
            <person name="Gautier V."/>
            <person name="Ament-Velasquez S.L."/>
            <person name="Kruys A."/>
            <person name="Hutchinson M.I."/>
            <person name="Powell A.J."/>
            <person name="Barry K."/>
            <person name="Miller A.N."/>
            <person name="Grigoriev I.V."/>
            <person name="Debuchy R."/>
            <person name="Gladieux P."/>
            <person name="Hiltunen Thoren M."/>
            <person name="Johannesson H."/>
        </authorList>
    </citation>
    <scope>NUCLEOTIDE SEQUENCE</scope>
    <source>
        <strain evidence="4">PSN293</strain>
    </source>
</reference>
<name>A0AAN6XXK1_9PEZI</name>
<dbReference type="InterPro" id="IPR008030">
    <property type="entry name" value="NmrA-like"/>
</dbReference>
<evidence type="ECO:0000313" key="4">
    <source>
        <dbReference type="EMBL" id="KAK4208529.1"/>
    </source>
</evidence>
<dbReference type="PANTHER" id="PTHR42748">
    <property type="entry name" value="NITROGEN METABOLITE REPRESSION PROTEIN NMRA FAMILY MEMBER"/>
    <property type="match status" value="1"/>
</dbReference>
<keyword evidence="5" id="KW-1185">Reference proteome</keyword>
<evidence type="ECO:0000256" key="2">
    <source>
        <dbReference type="ARBA" id="ARBA00022857"/>
    </source>
</evidence>
<comment type="similarity">
    <text evidence="1">Belongs to the NmrA-type oxidoreductase family.</text>
</comment>
<comment type="caution">
    <text evidence="4">The sequence shown here is derived from an EMBL/GenBank/DDBJ whole genome shotgun (WGS) entry which is preliminary data.</text>
</comment>
<keyword evidence="2" id="KW-0521">NADP</keyword>
<dbReference type="InterPro" id="IPR051164">
    <property type="entry name" value="NmrA-like_oxidored"/>
</dbReference>
<dbReference type="GO" id="GO:0005634">
    <property type="term" value="C:nucleus"/>
    <property type="evidence" value="ECO:0007669"/>
    <property type="project" value="TreeGrafter"/>
</dbReference>
<protein>
    <recommendedName>
        <fullName evidence="3">NmrA-like domain-containing protein</fullName>
    </recommendedName>
</protein>
<dbReference type="Proteomes" id="UP001301769">
    <property type="component" value="Unassembled WGS sequence"/>
</dbReference>
<organism evidence="4 5">
    <name type="scientific">Rhypophila decipiens</name>
    <dbReference type="NCBI Taxonomy" id="261697"/>
    <lineage>
        <taxon>Eukaryota</taxon>
        <taxon>Fungi</taxon>
        <taxon>Dikarya</taxon>
        <taxon>Ascomycota</taxon>
        <taxon>Pezizomycotina</taxon>
        <taxon>Sordariomycetes</taxon>
        <taxon>Sordariomycetidae</taxon>
        <taxon>Sordariales</taxon>
        <taxon>Naviculisporaceae</taxon>
        <taxon>Rhypophila</taxon>
    </lineage>
</organism>
<gene>
    <name evidence="4" type="ORF">QBC37DRAFT_431793</name>
</gene>
<dbReference type="Gene3D" id="3.40.50.720">
    <property type="entry name" value="NAD(P)-binding Rossmann-like Domain"/>
    <property type="match status" value="1"/>
</dbReference>
<dbReference type="InterPro" id="IPR036291">
    <property type="entry name" value="NAD(P)-bd_dom_sf"/>
</dbReference>
<evidence type="ECO:0000259" key="3">
    <source>
        <dbReference type="Pfam" id="PF05368"/>
    </source>
</evidence>
<feature type="domain" description="NmrA-like" evidence="3">
    <location>
        <begin position="5"/>
        <end position="321"/>
    </location>
</feature>
<evidence type="ECO:0000256" key="1">
    <source>
        <dbReference type="ARBA" id="ARBA00006328"/>
    </source>
</evidence>
<dbReference type="SUPFAM" id="SSF51735">
    <property type="entry name" value="NAD(P)-binding Rossmann-fold domains"/>
    <property type="match status" value="1"/>
</dbReference>
<dbReference type="PANTHER" id="PTHR42748:SF8">
    <property type="entry name" value="NMRA-LIKE FAMILY PROTEIN (AFU_ORTHOLOGUE AFUA_8G01860)"/>
    <property type="match status" value="1"/>
</dbReference>
<dbReference type="AlphaFoldDB" id="A0AAN6XXK1"/>
<dbReference type="Pfam" id="PF05368">
    <property type="entry name" value="NmrA"/>
    <property type="match status" value="1"/>
</dbReference>
<proteinExistence type="inferred from homology"/>
<dbReference type="EMBL" id="MU858239">
    <property type="protein sequence ID" value="KAK4208529.1"/>
    <property type="molecule type" value="Genomic_DNA"/>
</dbReference>
<reference evidence="4" key="2">
    <citation type="submission" date="2023-05" db="EMBL/GenBank/DDBJ databases">
        <authorList>
            <consortium name="Lawrence Berkeley National Laboratory"/>
            <person name="Steindorff A."/>
            <person name="Hensen N."/>
            <person name="Bonometti L."/>
            <person name="Westerberg I."/>
            <person name="Brannstrom I.O."/>
            <person name="Guillou S."/>
            <person name="Cros-Aarteil S."/>
            <person name="Calhoun S."/>
            <person name="Haridas S."/>
            <person name="Kuo A."/>
            <person name="Mondo S."/>
            <person name="Pangilinan J."/>
            <person name="Riley R."/>
            <person name="Labutti K."/>
            <person name="Andreopoulos B."/>
            <person name="Lipzen A."/>
            <person name="Chen C."/>
            <person name="Yanf M."/>
            <person name="Daum C."/>
            <person name="Ng V."/>
            <person name="Clum A."/>
            <person name="Ohm R."/>
            <person name="Martin F."/>
            <person name="Silar P."/>
            <person name="Natvig D."/>
            <person name="Lalanne C."/>
            <person name="Gautier V."/>
            <person name="Ament-Velasquez S.L."/>
            <person name="Kruys A."/>
            <person name="Hutchinson M.I."/>
            <person name="Powell A.J."/>
            <person name="Barry K."/>
            <person name="Miller A.N."/>
            <person name="Grigoriev I.V."/>
            <person name="Debuchy R."/>
            <person name="Gladieux P."/>
            <person name="Thoren M.H."/>
            <person name="Johannesson H."/>
        </authorList>
    </citation>
    <scope>NUCLEOTIDE SEQUENCE</scope>
    <source>
        <strain evidence="4">PSN293</strain>
    </source>
</reference>